<dbReference type="AlphaFoldDB" id="A0AAD7Y0E0"/>
<dbReference type="RefSeq" id="XP_058341980.1">
    <property type="nucleotide sequence ID" value="XM_058487165.1"/>
</dbReference>
<dbReference type="GO" id="GO:0005759">
    <property type="term" value="C:mitochondrial matrix"/>
    <property type="evidence" value="ECO:0007669"/>
    <property type="project" value="TreeGrafter"/>
</dbReference>
<evidence type="ECO:0000256" key="2">
    <source>
        <dbReference type="ARBA" id="ARBA00022946"/>
    </source>
</evidence>
<evidence type="ECO:0000313" key="7">
    <source>
        <dbReference type="EMBL" id="KAJ8657067.1"/>
    </source>
</evidence>
<feature type="domain" description="CAF17 C-terminal" evidence="6">
    <location>
        <begin position="275"/>
        <end position="370"/>
    </location>
</feature>
<dbReference type="InterPro" id="IPR006222">
    <property type="entry name" value="GCVT_N"/>
</dbReference>
<sequence>MFATPRLVAHSFNWQCKRVAISNVFGIQLGGRRTYTTTLNVKEKDELHTGDRYASIPDRSLLEIQGPDTAKFLQGLITNNMPSIAQGGDGFFTSFLTPQGRMLYDAFIYPINDGNEFPQPKFMIECASTATTGLLKHLKRYILRSKVKVRDATEEYKLWSIWGDGLTTMNVDNRFSNIGCVDPRVPGFGYRAILPQDQDIGSILSSKGDFKELPSSEYTIRRILHGIPEGVTDLVPEHALPLESNFDYMNGVNFNKGCYLGQELTIRTHHTGVVRKRIVPVQFYKKDESVPSSLQVDRASSYWPSPLEPQMDIKRADGASKRSVGKLGSGIHNIGLALMRLEHIKPEVQFAVPSATDMQLQPFIPEWWPKEEEEKQHQ</sequence>
<reference evidence="7 8" key="1">
    <citation type="submission" date="2023-03" db="EMBL/GenBank/DDBJ databases">
        <title>Genome sequence of Lichtheimia ornata CBS 291.66.</title>
        <authorList>
            <person name="Mohabir J.T."/>
            <person name="Shea T.P."/>
            <person name="Kurbessoian T."/>
            <person name="Berby B."/>
            <person name="Fontaine J."/>
            <person name="Livny J."/>
            <person name="Gnirke A."/>
            <person name="Stajich J.E."/>
            <person name="Cuomo C.A."/>
        </authorList>
    </citation>
    <scope>NUCLEOTIDE SEQUENCE [LARGE SCALE GENOMIC DNA]</scope>
    <source>
        <strain evidence="7">CBS 291.66</strain>
    </source>
</reference>
<gene>
    <name evidence="7" type="ORF">O0I10_007147</name>
</gene>
<organism evidence="7 8">
    <name type="scientific">Lichtheimia ornata</name>
    <dbReference type="NCBI Taxonomy" id="688661"/>
    <lineage>
        <taxon>Eukaryota</taxon>
        <taxon>Fungi</taxon>
        <taxon>Fungi incertae sedis</taxon>
        <taxon>Mucoromycota</taxon>
        <taxon>Mucoromycotina</taxon>
        <taxon>Mucoromycetes</taxon>
        <taxon>Mucorales</taxon>
        <taxon>Lichtheimiaceae</taxon>
        <taxon>Lichtheimia</taxon>
    </lineage>
</organism>
<comment type="caution">
    <text evidence="7">The sequence shown here is derived from an EMBL/GenBank/DDBJ whole genome shotgun (WGS) entry which is preliminary data.</text>
</comment>
<proteinExistence type="inferred from homology"/>
<dbReference type="InterPro" id="IPR045179">
    <property type="entry name" value="YgfZ/GcvT"/>
</dbReference>
<keyword evidence="8" id="KW-1185">Reference proteome</keyword>
<evidence type="ECO:0008006" key="9">
    <source>
        <dbReference type="Google" id="ProtNLM"/>
    </source>
</evidence>
<comment type="subcellular location">
    <subcellularLocation>
        <location evidence="1">Mitochondrion</location>
    </subcellularLocation>
</comment>
<comment type="similarity">
    <text evidence="4">Belongs to the GcvT family. CAF17/IBA57 subfamily.</text>
</comment>
<dbReference type="PANTHER" id="PTHR22602:SF0">
    <property type="entry name" value="TRANSFERASE CAF17, MITOCHONDRIAL-RELATED"/>
    <property type="match status" value="1"/>
</dbReference>
<dbReference type="InterPro" id="IPR017703">
    <property type="entry name" value="YgfZ/GCV_T_CS"/>
</dbReference>
<dbReference type="NCBIfam" id="TIGR03317">
    <property type="entry name" value="ygfZ_signature"/>
    <property type="match status" value="1"/>
</dbReference>
<dbReference type="Proteomes" id="UP001234581">
    <property type="component" value="Unassembled WGS sequence"/>
</dbReference>
<dbReference type="InterPro" id="IPR027266">
    <property type="entry name" value="TrmE/GcvT-like"/>
</dbReference>
<evidence type="ECO:0000256" key="4">
    <source>
        <dbReference type="ARBA" id="ARBA00093447"/>
    </source>
</evidence>
<dbReference type="Pfam" id="PF01571">
    <property type="entry name" value="GCV_T"/>
    <property type="match status" value="1"/>
</dbReference>
<name>A0AAD7Y0E0_9FUNG</name>
<dbReference type="GO" id="GO:0016226">
    <property type="term" value="P:iron-sulfur cluster assembly"/>
    <property type="evidence" value="ECO:0007669"/>
    <property type="project" value="TreeGrafter"/>
</dbReference>
<evidence type="ECO:0000256" key="1">
    <source>
        <dbReference type="ARBA" id="ARBA00004173"/>
    </source>
</evidence>
<dbReference type="Pfam" id="PF25455">
    <property type="entry name" value="Beta-barrel_CAF17_C"/>
    <property type="match status" value="1"/>
</dbReference>
<dbReference type="GeneID" id="83214556"/>
<dbReference type="Gene3D" id="3.30.1360.120">
    <property type="entry name" value="Probable tRNA modification gtpase trme, domain 1"/>
    <property type="match status" value="1"/>
</dbReference>
<protein>
    <recommendedName>
        <fullName evidence="9">Aminomethyltransferase folate-binding domain-containing protein</fullName>
    </recommendedName>
</protein>
<evidence type="ECO:0000259" key="6">
    <source>
        <dbReference type="Pfam" id="PF25455"/>
    </source>
</evidence>
<dbReference type="PANTHER" id="PTHR22602">
    <property type="entry name" value="TRANSFERASE CAF17, MITOCHONDRIAL-RELATED"/>
    <property type="match status" value="1"/>
</dbReference>
<feature type="domain" description="GCVT N-terminal" evidence="5">
    <location>
        <begin position="62"/>
        <end position="163"/>
    </location>
</feature>
<dbReference type="InterPro" id="IPR057460">
    <property type="entry name" value="CAF17_C"/>
</dbReference>
<keyword evidence="3" id="KW-0496">Mitochondrion</keyword>
<keyword evidence="2" id="KW-0809">Transit peptide</keyword>
<evidence type="ECO:0000313" key="8">
    <source>
        <dbReference type="Proteomes" id="UP001234581"/>
    </source>
</evidence>
<accession>A0AAD7Y0E0</accession>
<dbReference type="EMBL" id="JARTCD010000034">
    <property type="protein sequence ID" value="KAJ8657067.1"/>
    <property type="molecule type" value="Genomic_DNA"/>
</dbReference>
<evidence type="ECO:0000259" key="5">
    <source>
        <dbReference type="Pfam" id="PF01571"/>
    </source>
</evidence>
<dbReference type="SUPFAM" id="SSF103025">
    <property type="entry name" value="Folate-binding domain"/>
    <property type="match status" value="1"/>
</dbReference>
<evidence type="ECO:0000256" key="3">
    <source>
        <dbReference type="ARBA" id="ARBA00023128"/>
    </source>
</evidence>